<accession>A0ABR9MLZ1</accession>
<reference evidence="2 3" key="1">
    <citation type="submission" date="2020-10" db="EMBL/GenBank/DDBJ databases">
        <title>Sequencing the genomes of 1000 actinobacteria strains.</title>
        <authorList>
            <person name="Klenk H.-P."/>
        </authorList>
    </citation>
    <scope>NUCLEOTIDE SEQUENCE [LARGE SCALE GENOMIC DNA]</scope>
    <source>
        <strain evidence="2 3">DSM 43173</strain>
    </source>
</reference>
<evidence type="ECO:0000313" key="2">
    <source>
        <dbReference type="EMBL" id="MBE1593503.1"/>
    </source>
</evidence>
<feature type="transmembrane region" description="Helical" evidence="1">
    <location>
        <begin position="12"/>
        <end position="35"/>
    </location>
</feature>
<comment type="caution">
    <text evidence="2">The sequence shown here is derived from an EMBL/GenBank/DDBJ whole genome shotgun (WGS) entry which is preliminary data.</text>
</comment>
<keyword evidence="1" id="KW-1133">Transmembrane helix</keyword>
<proteinExistence type="predicted"/>
<gene>
    <name evidence="2" type="ORF">H4W80_011761</name>
</gene>
<keyword evidence="3" id="KW-1185">Reference proteome</keyword>
<dbReference type="EMBL" id="JADBEK010000001">
    <property type="protein sequence ID" value="MBE1593503.1"/>
    <property type="molecule type" value="Genomic_DNA"/>
</dbReference>
<dbReference type="Proteomes" id="UP000633509">
    <property type="component" value="Unassembled WGS sequence"/>
</dbReference>
<sequence length="39" mass="4271">MKTDLLRLHGPSVAGGIPGAVVWTMFPAWTLLVGLRRPR</sequence>
<organism evidence="2 3">
    <name type="scientific">Nonomuraea angiospora</name>
    <dbReference type="NCBI Taxonomy" id="46172"/>
    <lineage>
        <taxon>Bacteria</taxon>
        <taxon>Bacillati</taxon>
        <taxon>Actinomycetota</taxon>
        <taxon>Actinomycetes</taxon>
        <taxon>Streptosporangiales</taxon>
        <taxon>Streptosporangiaceae</taxon>
        <taxon>Nonomuraea</taxon>
    </lineage>
</organism>
<keyword evidence="1" id="KW-0812">Transmembrane</keyword>
<protein>
    <submittedName>
        <fullName evidence="2">Uncharacterized protein</fullName>
    </submittedName>
</protein>
<name>A0ABR9MLZ1_9ACTN</name>
<keyword evidence="1" id="KW-0472">Membrane</keyword>
<evidence type="ECO:0000313" key="3">
    <source>
        <dbReference type="Proteomes" id="UP000633509"/>
    </source>
</evidence>
<evidence type="ECO:0000256" key="1">
    <source>
        <dbReference type="SAM" id="Phobius"/>
    </source>
</evidence>